<dbReference type="InterPro" id="IPR005119">
    <property type="entry name" value="LysR_subst-bd"/>
</dbReference>
<dbReference type="FunFam" id="1.10.10.10:FF:000001">
    <property type="entry name" value="LysR family transcriptional regulator"/>
    <property type="match status" value="1"/>
</dbReference>
<dbReference type="Proteomes" id="UP000434209">
    <property type="component" value="Chromosome 2"/>
</dbReference>
<comment type="similarity">
    <text evidence="1">Belongs to the LysR transcriptional regulatory family.</text>
</comment>
<dbReference type="KEGG" id="pacp:FAZ97_15585"/>
<dbReference type="Pfam" id="PF00126">
    <property type="entry name" value="HTH_1"/>
    <property type="match status" value="1"/>
</dbReference>
<dbReference type="GO" id="GO:0006351">
    <property type="term" value="P:DNA-templated transcription"/>
    <property type="evidence" value="ECO:0007669"/>
    <property type="project" value="TreeGrafter"/>
</dbReference>
<evidence type="ECO:0000313" key="7">
    <source>
        <dbReference type="Proteomes" id="UP000434209"/>
    </source>
</evidence>
<dbReference type="Gene3D" id="3.40.190.290">
    <property type="match status" value="1"/>
</dbReference>
<dbReference type="SUPFAM" id="SSF53850">
    <property type="entry name" value="Periplasmic binding protein-like II"/>
    <property type="match status" value="1"/>
</dbReference>
<dbReference type="AlphaFoldDB" id="A0A7Z2G7F6"/>
<name>A0A7Z2G7F6_9BURK</name>
<protein>
    <submittedName>
        <fullName evidence="6">LysR family transcriptional regulator</fullName>
    </submittedName>
</protein>
<feature type="domain" description="HTH lysR-type" evidence="5">
    <location>
        <begin position="1"/>
        <end position="59"/>
    </location>
</feature>
<accession>A0A7Z2G7F6</accession>
<proteinExistence type="inferred from homology"/>
<dbReference type="InterPro" id="IPR000847">
    <property type="entry name" value="LysR_HTH_N"/>
</dbReference>
<dbReference type="Pfam" id="PF03466">
    <property type="entry name" value="LysR_substrate"/>
    <property type="match status" value="1"/>
</dbReference>
<dbReference type="GO" id="GO:0003700">
    <property type="term" value="F:DNA-binding transcription factor activity"/>
    <property type="evidence" value="ECO:0007669"/>
    <property type="project" value="InterPro"/>
</dbReference>
<dbReference type="InterPro" id="IPR036388">
    <property type="entry name" value="WH-like_DNA-bd_sf"/>
</dbReference>
<reference evidence="6 7" key="1">
    <citation type="submission" date="2019-12" db="EMBL/GenBank/DDBJ databases">
        <title>Paraburkholderia acidiphila 7Q-K02 sp. nov and Paraburkholderia acidisoli DHF22 sp. nov., two strains isolated from forest soil.</title>
        <authorList>
            <person name="Gao Z."/>
            <person name="Qiu L."/>
        </authorList>
    </citation>
    <scope>NUCLEOTIDE SEQUENCE [LARGE SCALE GENOMIC DNA]</scope>
    <source>
        <strain evidence="6 7">7Q-K02</strain>
    </source>
</reference>
<dbReference type="EMBL" id="CP046910">
    <property type="protein sequence ID" value="QGZ56410.1"/>
    <property type="molecule type" value="Genomic_DNA"/>
</dbReference>
<dbReference type="SUPFAM" id="SSF46785">
    <property type="entry name" value="Winged helix' DNA-binding domain"/>
    <property type="match status" value="1"/>
</dbReference>
<evidence type="ECO:0000256" key="1">
    <source>
        <dbReference type="ARBA" id="ARBA00009437"/>
    </source>
</evidence>
<organism evidence="6 7">
    <name type="scientific">Paraburkholderia acidiphila</name>
    <dbReference type="NCBI Taxonomy" id="2571747"/>
    <lineage>
        <taxon>Bacteria</taxon>
        <taxon>Pseudomonadati</taxon>
        <taxon>Pseudomonadota</taxon>
        <taxon>Betaproteobacteria</taxon>
        <taxon>Burkholderiales</taxon>
        <taxon>Burkholderiaceae</taxon>
        <taxon>Paraburkholderia</taxon>
    </lineage>
</organism>
<sequence length="305" mass="33808">MDKLESMEVFVKTADTGSFAAAARALGMTPQMAGKHVDSLETRLGVRLLHRSTRAHLLTEAGREYVDACRRVLDEMSAADAIAQSQIAHPRGVLRITAPVAFGSFRLAHEIESFLSRYPEVTVELVLTDRQVDLLQDGFDVAFRIGELADSSLVARPLAPYQLVACASPGYLKMHGQPIHPRELSQHLCLDYVSDEYRNQMAWVFTDGKSSVTVDPIRRLRINDGRGLICAAESGAGIVMAGEPNVKLSIAAGRLVRLFQNFKGPLRPMHLLCIDRRSQPTKLKAFIEWSLERFSGRDNLPTLNL</sequence>
<dbReference type="InterPro" id="IPR036390">
    <property type="entry name" value="WH_DNA-bd_sf"/>
</dbReference>
<dbReference type="PROSITE" id="PS50931">
    <property type="entry name" value="HTH_LYSR"/>
    <property type="match status" value="1"/>
</dbReference>
<dbReference type="PANTHER" id="PTHR30537:SF5">
    <property type="entry name" value="HTH-TYPE TRANSCRIPTIONAL ACTIVATOR TTDR-RELATED"/>
    <property type="match status" value="1"/>
</dbReference>
<evidence type="ECO:0000256" key="3">
    <source>
        <dbReference type="ARBA" id="ARBA00023125"/>
    </source>
</evidence>
<dbReference type="InterPro" id="IPR058163">
    <property type="entry name" value="LysR-type_TF_proteobact-type"/>
</dbReference>
<keyword evidence="4" id="KW-0804">Transcription</keyword>
<dbReference type="OrthoDB" id="9026421at2"/>
<evidence type="ECO:0000313" key="6">
    <source>
        <dbReference type="EMBL" id="QGZ56410.1"/>
    </source>
</evidence>
<dbReference type="PANTHER" id="PTHR30537">
    <property type="entry name" value="HTH-TYPE TRANSCRIPTIONAL REGULATOR"/>
    <property type="match status" value="1"/>
</dbReference>
<evidence type="ECO:0000256" key="4">
    <source>
        <dbReference type="ARBA" id="ARBA00023163"/>
    </source>
</evidence>
<keyword evidence="3" id="KW-0238">DNA-binding</keyword>
<gene>
    <name evidence="6" type="ORF">FAZ97_15585</name>
</gene>
<keyword evidence="2" id="KW-0805">Transcription regulation</keyword>
<evidence type="ECO:0000256" key="2">
    <source>
        <dbReference type="ARBA" id="ARBA00023015"/>
    </source>
</evidence>
<evidence type="ECO:0000259" key="5">
    <source>
        <dbReference type="PROSITE" id="PS50931"/>
    </source>
</evidence>
<keyword evidence="7" id="KW-1185">Reference proteome</keyword>
<dbReference type="Gene3D" id="1.10.10.10">
    <property type="entry name" value="Winged helix-like DNA-binding domain superfamily/Winged helix DNA-binding domain"/>
    <property type="match status" value="1"/>
</dbReference>
<dbReference type="GO" id="GO:0043565">
    <property type="term" value="F:sequence-specific DNA binding"/>
    <property type="evidence" value="ECO:0007669"/>
    <property type="project" value="TreeGrafter"/>
</dbReference>